<comment type="subcellular location">
    <subcellularLocation>
        <location evidence="1 11">Cell membrane</location>
        <topology evidence="1 11">Multi-pass membrane protein</topology>
    </subcellularLocation>
</comment>
<feature type="transmembrane region" description="Helical" evidence="11">
    <location>
        <begin position="241"/>
        <end position="259"/>
    </location>
</feature>
<keyword evidence="2 11" id="KW-1003">Cell membrane</keyword>
<evidence type="ECO:0000313" key="13">
    <source>
        <dbReference type="EMBL" id="KAG8549075.1"/>
    </source>
</evidence>
<evidence type="ECO:0000256" key="10">
    <source>
        <dbReference type="RuleBase" id="RU000688"/>
    </source>
</evidence>
<feature type="transmembrane region" description="Helical" evidence="11">
    <location>
        <begin position="271"/>
        <end position="291"/>
    </location>
</feature>
<dbReference type="EMBL" id="WNYA01000254">
    <property type="protein sequence ID" value="KAG8549075.1"/>
    <property type="molecule type" value="Genomic_DNA"/>
</dbReference>
<dbReference type="Proteomes" id="UP000824782">
    <property type="component" value="Unassembled WGS sequence"/>
</dbReference>
<sequence>MEVRNDSLNGFVLLGFSEMPHLHLHLFSVFLVAYIICVLGNASIFMLIISQSQLQTPMYLLMGNLALVDVGFTSATIPRAVYGLLSGDTFISFHDCFAQLFFFLAFGNMDSFMLAIMAFDRYSAVCYPLSYLKIMSRKTRVCLVASSCVVVSLHSTLYVVMNSTRSHCRWVIPHFFCDLPVVMLLSCSALSPNEQMGVLLECAVIILGPVLFILVSYILIIRAVMKLQTSKGRWRTFSTCSSHLTMVVIFYSTVIFMYFRPSSIYSPTYDRAISVVYCLFIPMLNPFIYSLRNKLVKSAVKKVLLRGSN</sequence>
<evidence type="ECO:0000256" key="11">
    <source>
        <dbReference type="RuleBase" id="RU363047"/>
    </source>
</evidence>
<evidence type="ECO:0000256" key="6">
    <source>
        <dbReference type="ARBA" id="ARBA00023040"/>
    </source>
</evidence>
<keyword evidence="11" id="KW-0716">Sensory transduction</keyword>
<keyword evidence="3 10" id="KW-0812">Transmembrane</keyword>
<dbReference type="Pfam" id="PF13853">
    <property type="entry name" value="7tm_4"/>
    <property type="match status" value="1"/>
</dbReference>
<feature type="domain" description="G-protein coupled receptors family 1 profile" evidence="12">
    <location>
        <begin position="40"/>
        <end position="289"/>
    </location>
</feature>
<comment type="similarity">
    <text evidence="10">Belongs to the G-protein coupled receptor 1 family.</text>
</comment>
<dbReference type="PROSITE" id="PS50262">
    <property type="entry name" value="G_PROTEIN_RECEP_F1_2"/>
    <property type="match status" value="1"/>
</dbReference>
<keyword evidence="5 11" id="KW-1133">Transmembrane helix</keyword>
<dbReference type="PRINTS" id="PR00237">
    <property type="entry name" value="GPCRRHODOPSN"/>
</dbReference>
<evidence type="ECO:0000256" key="5">
    <source>
        <dbReference type="ARBA" id="ARBA00022989"/>
    </source>
</evidence>
<name>A0AAV6ZP45_ENGPU</name>
<dbReference type="GO" id="GO:0004930">
    <property type="term" value="F:G protein-coupled receptor activity"/>
    <property type="evidence" value="ECO:0007669"/>
    <property type="project" value="UniProtKB-KW"/>
</dbReference>
<evidence type="ECO:0000256" key="7">
    <source>
        <dbReference type="ARBA" id="ARBA00023136"/>
    </source>
</evidence>
<keyword evidence="14" id="KW-1185">Reference proteome</keyword>
<protein>
    <recommendedName>
        <fullName evidence="11">Olfactory receptor</fullName>
    </recommendedName>
</protein>
<dbReference type="PRINTS" id="PR00245">
    <property type="entry name" value="OLFACTORYR"/>
</dbReference>
<comment type="caution">
    <text evidence="13">The sequence shown here is derived from an EMBL/GenBank/DDBJ whole genome shotgun (WGS) entry which is preliminary data.</text>
</comment>
<dbReference type="InterPro" id="IPR000276">
    <property type="entry name" value="GPCR_Rhodpsn"/>
</dbReference>
<dbReference type="PROSITE" id="PS00237">
    <property type="entry name" value="G_PROTEIN_RECEP_F1_1"/>
    <property type="match status" value="1"/>
</dbReference>
<evidence type="ECO:0000313" key="14">
    <source>
        <dbReference type="Proteomes" id="UP000824782"/>
    </source>
</evidence>
<dbReference type="SUPFAM" id="SSF81321">
    <property type="entry name" value="Family A G protein-coupled receptor-like"/>
    <property type="match status" value="1"/>
</dbReference>
<keyword evidence="6 10" id="KW-0297">G-protein coupled receptor</keyword>
<dbReference type="FunFam" id="1.20.1070.10:FF:000015">
    <property type="entry name" value="Olfactory receptor"/>
    <property type="match status" value="1"/>
</dbReference>
<feature type="transmembrane region" description="Helical" evidence="11">
    <location>
        <begin position="97"/>
        <end position="119"/>
    </location>
</feature>
<keyword evidence="8 10" id="KW-0675">Receptor</keyword>
<evidence type="ECO:0000256" key="3">
    <source>
        <dbReference type="ARBA" id="ARBA00022692"/>
    </source>
</evidence>
<dbReference type="InterPro" id="IPR000725">
    <property type="entry name" value="Olfact_rcpt"/>
</dbReference>
<evidence type="ECO:0000256" key="2">
    <source>
        <dbReference type="ARBA" id="ARBA00022475"/>
    </source>
</evidence>
<evidence type="ECO:0000259" key="12">
    <source>
        <dbReference type="PROSITE" id="PS50262"/>
    </source>
</evidence>
<gene>
    <name evidence="13" type="ORF">GDO81_022805</name>
</gene>
<dbReference type="PANTHER" id="PTHR26452">
    <property type="entry name" value="OLFACTORY RECEPTOR"/>
    <property type="match status" value="1"/>
</dbReference>
<organism evidence="13 14">
    <name type="scientific">Engystomops pustulosus</name>
    <name type="common">Tungara frog</name>
    <name type="synonym">Physalaemus pustulosus</name>
    <dbReference type="NCBI Taxonomy" id="76066"/>
    <lineage>
        <taxon>Eukaryota</taxon>
        <taxon>Metazoa</taxon>
        <taxon>Chordata</taxon>
        <taxon>Craniata</taxon>
        <taxon>Vertebrata</taxon>
        <taxon>Euteleostomi</taxon>
        <taxon>Amphibia</taxon>
        <taxon>Batrachia</taxon>
        <taxon>Anura</taxon>
        <taxon>Neobatrachia</taxon>
        <taxon>Hyloidea</taxon>
        <taxon>Leptodactylidae</taxon>
        <taxon>Leiuperinae</taxon>
        <taxon>Engystomops</taxon>
    </lineage>
</organism>
<evidence type="ECO:0000256" key="4">
    <source>
        <dbReference type="ARBA" id="ARBA00022725"/>
    </source>
</evidence>
<evidence type="ECO:0000256" key="1">
    <source>
        <dbReference type="ARBA" id="ARBA00004651"/>
    </source>
</evidence>
<evidence type="ECO:0000256" key="9">
    <source>
        <dbReference type="ARBA" id="ARBA00023224"/>
    </source>
</evidence>
<dbReference type="Gene3D" id="1.20.1070.10">
    <property type="entry name" value="Rhodopsin 7-helix transmembrane proteins"/>
    <property type="match status" value="1"/>
</dbReference>
<dbReference type="InterPro" id="IPR050516">
    <property type="entry name" value="Olfactory_GPCR"/>
</dbReference>
<accession>A0AAV6ZP45</accession>
<keyword evidence="9 10" id="KW-0807">Transducer</keyword>
<dbReference type="InterPro" id="IPR017452">
    <property type="entry name" value="GPCR_Rhodpsn_7TM"/>
</dbReference>
<feature type="transmembrane region" description="Helical" evidence="11">
    <location>
        <begin position="198"/>
        <end position="220"/>
    </location>
</feature>
<keyword evidence="4 11" id="KW-0552">Olfaction</keyword>
<proteinExistence type="inferred from homology"/>
<feature type="transmembrane region" description="Helical" evidence="11">
    <location>
        <begin position="59"/>
        <end position="77"/>
    </location>
</feature>
<dbReference type="AlphaFoldDB" id="A0AAV6ZP45"/>
<dbReference type="GO" id="GO:0005886">
    <property type="term" value="C:plasma membrane"/>
    <property type="evidence" value="ECO:0007669"/>
    <property type="project" value="UniProtKB-SubCell"/>
</dbReference>
<reference evidence="13" key="1">
    <citation type="thesis" date="2020" institute="ProQuest LLC" country="789 East Eisenhower Parkway, Ann Arbor, MI, USA">
        <title>Comparative Genomics and Chromosome Evolution.</title>
        <authorList>
            <person name="Mudd A.B."/>
        </authorList>
    </citation>
    <scope>NUCLEOTIDE SEQUENCE</scope>
    <source>
        <strain evidence="13">237g6f4</strain>
        <tissue evidence="13">Blood</tissue>
    </source>
</reference>
<keyword evidence="7 11" id="KW-0472">Membrane</keyword>
<feature type="transmembrane region" description="Helical" evidence="11">
    <location>
        <begin position="24"/>
        <end position="47"/>
    </location>
</feature>
<dbReference type="GO" id="GO:0004984">
    <property type="term" value="F:olfactory receptor activity"/>
    <property type="evidence" value="ECO:0007669"/>
    <property type="project" value="InterPro"/>
</dbReference>
<evidence type="ECO:0000256" key="8">
    <source>
        <dbReference type="ARBA" id="ARBA00023170"/>
    </source>
</evidence>
<feature type="transmembrane region" description="Helical" evidence="11">
    <location>
        <begin position="140"/>
        <end position="161"/>
    </location>
</feature>